<dbReference type="InterPro" id="IPR018490">
    <property type="entry name" value="cNMP-bd_dom_sf"/>
</dbReference>
<dbReference type="InterPro" id="IPR000595">
    <property type="entry name" value="cNMP-bd_dom"/>
</dbReference>
<evidence type="ECO:0000313" key="3">
    <source>
        <dbReference type="EMBL" id="CAD9247394.1"/>
    </source>
</evidence>
<feature type="compositionally biased region" description="Polar residues" evidence="1">
    <location>
        <begin position="582"/>
        <end position="592"/>
    </location>
</feature>
<evidence type="ECO:0000259" key="2">
    <source>
        <dbReference type="PROSITE" id="PS50042"/>
    </source>
</evidence>
<dbReference type="Gene3D" id="2.60.120.10">
    <property type="entry name" value="Jelly Rolls"/>
    <property type="match status" value="2"/>
</dbReference>
<feature type="region of interest" description="Disordered" evidence="1">
    <location>
        <begin position="1"/>
        <end position="43"/>
    </location>
</feature>
<feature type="compositionally biased region" description="Pro residues" evidence="1">
    <location>
        <begin position="668"/>
        <end position="677"/>
    </location>
</feature>
<reference evidence="3" key="1">
    <citation type="submission" date="2021-01" db="EMBL/GenBank/DDBJ databases">
        <authorList>
            <person name="Corre E."/>
            <person name="Pelletier E."/>
            <person name="Niang G."/>
            <person name="Scheremetjew M."/>
            <person name="Finn R."/>
            <person name="Kale V."/>
            <person name="Holt S."/>
            <person name="Cochrane G."/>
            <person name="Meng A."/>
            <person name="Brown T."/>
            <person name="Cohen L."/>
        </authorList>
    </citation>
    <scope>NUCLEOTIDE SEQUENCE</scope>
    <source>
        <strain evidence="3">CCMP2877</strain>
    </source>
</reference>
<protein>
    <recommendedName>
        <fullName evidence="2">Cyclic nucleotide-binding domain-containing protein</fullName>
    </recommendedName>
</protein>
<dbReference type="CDD" id="cd00038">
    <property type="entry name" value="CAP_ED"/>
    <property type="match status" value="1"/>
</dbReference>
<dbReference type="EMBL" id="HBGJ01009127">
    <property type="protein sequence ID" value="CAD9247394.1"/>
    <property type="molecule type" value="Transcribed_RNA"/>
</dbReference>
<feature type="region of interest" description="Disordered" evidence="1">
    <location>
        <begin position="549"/>
        <end position="720"/>
    </location>
</feature>
<dbReference type="SMART" id="SM00100">
    <property type="entry name" value="cNMP"/>
    <property type="match status" value="2"/>
</dbReference>
<organism evidence="3">
    <name type="scientific">Phaeomonas parva</name>
    <dbReference type="NCBI Taxonomy" id="124430"/>
    <lineage>
        <taxon>Eukaryota</taxon>
        <taxon>Sar</taxon>
        <taxon>Stramenopiles</taxon>
        <taxon>Ochrophyta</taxon>
        <taxon>Pinguiophyceae</taxon>
        <taxon>Pinguiochrysidales</taxon>
        <taxon>Pinguiochrysidaceae</taxon>
        <taxon>Phaeomonas</taxon>
    </lineage>
</organism>
<dbReference type="PANTHER" id="PTHR23011">
    <property type="entry name" value="CYCLIC NUCLEOTIDE-BINDING DOMAIN CONTAINING PROTEIN"/>
    <property type="match status" value="1"/>
</dbReference>
<dbReference type="SUPFAM" id="SSF51206">
    <property type="entry name" value="cAMP-binding domain-like"/>
    <property type="match status" value="2"/>
</dbReference>
<feature type="compositionally biased region" description="Basic and acidic residues" evidence="1">
    <location>
        <begin position="681"/>
        <end position="696"/>
    </location>
</feature>
<gene>
    <name evidence="3" type="ORF">PPAR1163_LOCUS5749</name>
</gene>
<dbReference type="PROSITE" id="PS50042">
    <property type="entry name" value="CNMP_BINDING_3"/>
    <property type="match status" value="2"/>
</dbReference>
<proteinExistence type="predicted"/>
<name>A0A7S1TUD6_9STRA</name>
<dbReference type="Pfam" id="PF00027">
    <property type="entry name" value="cNMP_binding"/>
    <property type="match status" value="1"/>
</dbReference>
<evidence type="ECO:0000256" key="1">
    <source>
        <dbReference type="SAM" id="MobiDB-lite"/>
    </source>
</evidence>
<feature type="domain" description="Cyclic nucleotide-binding" evidence="2">
    <location>
        <begin position="94"/>
        <end position="211"/>
    </location>
</feature>
<feature type="compositionally biased region" description="Basic residues" evidence="1">
    <location>
        <begin position="558"/>
        <end position="570"/>
    </location>
</feature>
<dbReference type="PANTHER" id="PTHR23011:SF28">
    <property type="entry name" value="CYCLIC NUCLEOTIDE-BINDING DOMAIN CONTAINING PROTEIN"/>
    <property type="match status" value="1"/>
</dbReference>
<feature type="compositionally biased region" description="Low complexity" evidence="1">
    <location>
        <begin position="697"/>
        <end position="720"/>
    </location>
</feature>
<dbReference type="AlphaFoldDB" id="A0A7S1TUD6"/>
<sequence>MEPKGSPRRSPMLSMPRDLMPPQGSSSSRRAPSRQASMDLDSLEAPDAVEKELAFTAEDAQEDARDLLMDHLRRDRSRRDTVVVARLLEHATGITSHLSRVATQCLAAEVGVVFLKRDNVLFFQGDAPEAYYYILDGEVGVFAQAGLPNGRHPDVRGSFEPQDFDEDGRADARNEKRKLGLHVVNLRQGTGFGELAFLNPGSEKQRSASIVGMGNERHLQLGIGKPDITVLLRIPGSIYTEHFVPYQEGKQSFSQKMAFMQKHWIFSHWPKDLQISLAYAMKRRKKCRGEPLVNPNDTSNNVYFISSGKVRMQRLLYGTRETGQMKSRVHVATLSEGDIVGIVECLHYRSANEERAAVCETDVEAWSVPVHVFRDQLLPRDQKLSRRLLQLCQKRMDWERFCLEHYSNFAKAPAQTRRNLEGNNYALNMSSCLLPEEVRIRSRLHKKISGTLRQGKRLLLKLSDSKRSGMPLPYDEIRKFEEARRFCEGVLSMVETLEADGGSREMRLYGDILSVCSKVRRSLQQGLPPVLFKSDSTCEISVAQLADQRQAYEASPQRRPKAIAARRRRGSLLANPFKAGSTAENSDESGSSVEAERDYSQGSAVEPTPPRRGSLTNRRQQRQRREYVPFSERASGSADEVKVVLEAAPESSSPTSGSAPDARREPRSPPGVAPPQQPERVVLDKAARPALDEPKWRVGAPTRPTPPRRSSGPSPRAIRASKYKGVFFIT</sequence>
<accession>A0A7S1TUD6</accession>
<feature type="domain" description="Cyclic nucleotide-binding" evidence="2">
    <location>
        <begin position="265"/>
        <end position="394"/>
    </location>
</feature>
<dbReference type="InterPro" id="IPR014710">
    <property type="entry name" value="RmlC-like_jellyroll"/>
</dbReference>
<feature type="compositionally biased region" description="Low complexity" evidence="1">
    <location>
        <begin position="21"/>
        <end position="37"/>
    </location>
</feature>